<feature type="compositionally biased region" description="Polar residues" evidence="1">
    <location>
        <begin position="27"/>
        <end position="46"/>
    </location>
</feature>
<feature type="region of interest" description="Disordered" evidence="1">
    <location>
        <begin position="383"/>
        <end position="501"/>
    </location>
</feature>
<dbReference type="EMBL" id="PQXL01000579">
    <property type="protein sequence ID" value="THV44782.1"/>
    <property type="molecule type" value="Genomic_DNA"/>
</dbReference>
<protein>
    <submittedName>
        <fullName evidence="2">Uncharacterized protein</fullName>
    </submittedName>
</protein>
<comment type="caution">
    <text evidence="2">The sequence shown here is derived from an EMBL/GenBank/DDBJ whole genome shotgun (WGS) entry which is preliminary data.</text>
</comment>
<sequence>MSQADGPTLKAIFNTGFAVTQAISKKVSSSEPLTQSQMSIFSSTPRLPTDLATPRPRRTKLPGPATQLLNELFDEVDGIEAIESIEDSTYVNVDDARQRAGRLRLRPRPRMEMSFKSESLDGTQQSAGSSDYFMNSSVENSHLTVSPEEDLQKLAERFGEIQSRNKRIIEADDDSIWNSIPDLNTGSFSPYAKIRGSAKAYEQEFQDTLKKEKEIYESTPGFLNKQMPDLSATEMRKRIPRLIIAEAECEFEEEDEDEKHAIQILEALFKELAKREAGTGSNQWKSAKQIIEGVENKGKDDGEEQPVATGDMATNYGHMDDQPGKSHGPGYDVNKSREINIFSDLAEQTDDEIRQYSAITQQYIKDGCRVRGLDQIIEKDEEQLVQSQQLSQIESDPTPPPELEEKNKEEITEPQQNLCEVSPVMESPTVNEKEPIPQEQPDKEGNTKEDGDSQKSSQNLDTPENQTLDVDVAETIDDATSASFSTISNSTSSIEGSASEEEDEVEFGLAAVATGVMVAALWMIERKTGVC</sequence>
<dbReference type="AlphaFoldDB" id="A0A4S8QMK4"/>
<feature type="compositionally biased region" description="Polar residues" evidence="1">
    <location>
        <begin position="454"/>
        <end position="468"/>
    </location>
</feature>
<proteinExistence type="predicted"/>
<name>A0A4S8QMK4_9HELO</name>
<reference evidence="2 3" key="1">
    <citation type="submission" date="2017-12" db="EMBL/GenBank/DDBJ databases">
        <title>Comparative genomics of Botrytis spp.</title>
        <authorList>
            <person name="Valero-Jimenez C.A."/>
            <person name="Tapia P."/>
            <person name="Veloso J."/>
            <person name="Silva-Moreno E."/>
            <person name="Staats M."/>
            <person name="Valdes J.H."/>
            <person name="Van Kan J.A.L."/>
        </authorList>
    </citation>
    <scope>NUCLEOTIDE SEQUENCE [LARGE SCALE GENOMIC DNA]</scope>
    <source>
        <strain evidence="2 3">MUCL435</strain>
    </source>
</reference>
<gene>
    <name evidence="2" type="ORF">BGAL_0580g00030</name>
</gene>
<evidence type="ECO:0000313" key="2">
    <source>
        <dbReference type="EMBL" id="THV44782.1"/>
    </source>
</evidence>
<feature type="region of interest" description="Disordered" evidence="1">
    <location>
        <begin position="27"/>
        <end position="63"/>
    </location>
</feature>
<evidence type="ECO:0000256" key="1">
    <source>
        <dbReference type="SAM" id="MobiDB-lite"/>
    </source>
</evidence>
<organism evidence="2 3">
    <name type="scientific">Botrytis galanthina</name>
    <dbReference type="NCBI Taxonomy" id="278940"/>
    <lineage>
        <taxon>Eukaryota</taxon>
        <taxon>Fungi</taxon>
        <taxon>Dikarya</taxon>
        <taxon>Ascomycota</taxon>
        <taxon>Pezizomycotina</taxon>
        <taxon>Leotiomycetes</taxon>
        <taxon>Helotiales</taxon>
        <taxon>Sclerotiniaceae</taxon>
        <taxon>Botrytis</taxon>
    </lineage>
</organism>
<dbReference type="OrthoDB" id="3551483at2759"/>
<feature type="compositionally biased region" description="Low complexity" evidence="1">
    <location>
        <begin position="384"/>
        <end position="395"/>
    </location>
</feature>
<feature type="compositionally biased region" description="Basic and acidic residues" evidence="1">
    <location>
        <begin position="431"/>
        <end position="453"/>
    </location>
</feature>
<feature type="compositionally biased region" description="Low complexity" evidence="1">
    <location>
        <begin position="481"/>
        <end position="497"/>
    </location>
</feature>
<accession>A0A4S8QMK4</accession>
<dbReference type="Proteomes" id="UP000308671">
    <property type="component" value="Unassembled WGS sequence"/>
</dbReference>
<evidence type="ECO:0000313" key="3">
    <source>
        <dbReference type="Proteomes" id="UP000308671"/>
    </source>
</evidence>
<keyword evidence="3" id="KW-1185">Reference proteome</keyword>